<gene>
    <name evidence="1" type="ORF">COPCOM_02584</name>
</gene>
<reference evidence="1 2" key="2">
    <citation type="submission" date="2009-03" db="EMBL/GenBank/DDBJ databases">
        <title>Draft genome sequence of Coprococcus comes (ATCC 27758).</title>
        <authorList>
            <person name="Sudarsanam P."/>
            <person name="Ley R."/>
            <person name="Guruge J."/>
            <person name="Turnbaugh P.J."/>
            <person name="Mahowald M."/>
            <person name="Liep D."/>
            <person name="Gordon J."/>
        </authorList>
    </citation>
    <scope>NUCLEOTIDE SEQUENCE [LARGE SCALE GENOMIC DNA]</scope>
    <source>
        <strain evidence="1 2">ATCC 27758</strain>
    </source>
</reference>
<dbReference type="AlphaFoldDB" id="C0BBX5"/>
<accession>C0BBX5</accession>
<organism evidence="1 2">
    <name type="scientific">Coprococcus comes ATCC 27758</name>
    <dbReference type="NCBI Taxonomy" id="470146"/>
    <lineage>
        <taxon>Bacteria</taxon>
        <taxon>Bacillati</taxon>
        <taxon>Bacillota</taxon>
        <taxon>Clostridia</taxon>
        <taxon>Lachnospirales</taxon>
        <taxon>Lachnospiraceae</taxon>
        <taxon>Coprococcus</taxon>
    </lineage>
</organism>
<comment type="caution">
    <text evidence="1">The sequence shown here is derived from an EMBL/GenBank/DDBJ whole genome shotgun (WGS) entry which is preliminary data.</text>
</comment>
<sequence length="213" mass="24935">MNTDRQGLDSLPVCVMENAGTRRTLQWQKNVKLCRGFRILAGIAGKEFYSVKTIVCVDNRMGICFNGRRVSRDRMVSEDILEMTRGNVLWMAPEADKLFKEVFKAKEEVCREIGTGKKIQDAGRLEDEKMWKVDRNFLEKAEEEDFCFVEGENLAGYEGKITEIVLYKWNRDYPADVFFEVDLSKWRLEERKDFSGYSHEKITKEIYNRQGLL</sequence>
<proteinExistence type="predicted"/>
<name>C0BBX5_9FIRM</name>
<evidence type="ECO:0000313" key="1">
    <source>
        <dbReference type="EMBL" id="EEG89599.1"/>
    </source>
</evidence>
<dbReference type="EMBL" id="ABVR01000041">
    <property type="protein sequence ID" value="EEG89599.1"/>
    <property type="molecule type" value="Genomic_DNA"/>
</dbReference>
<evidence type="ECO:0000313" key="2">
    <source>
        <dbReference type="Proteomes" id="UP000003793"/>
    </source>
</evidence>
<reference evidence="1 2" key="1">
    <citation type="submission" date="2009-02" db="EMBL/GenBank/DDBJ databases">
        <authorList>
            <person name="Fulton L."/>
            <person name="Clifton S."/>
            <person name="Fulton B."/>
            <person name="Xu J."/>
            <person name="Minx P."/>
            <person name="Pepin K.H."/>
            <person name="Johnson M."/>
            <person name="Bhonagiri V."/>
            <person name="Nash W.E."/>
            <person name="Mardis E.R."/>
            <person name="Wilson R.K."/>
        </authorList>
    </citation>
    <scope>NUCLEOTIDE SEQUENCE [LARGE SCALE GENOMIC DNA]</scope>
    <source>
        <strain evidence="1 2">ATCC 27758</strain>
    </source>
</reference>
<protein>
    <submittedName>
        <fullName evidence="1">Uncharacterized protein</fullName>
    </submittedName>
</protein>
<dbReference type="HOGENOM" id="CLU_1292588_0_0_9"/>
<dbReference type="Proteomes" id="UP000003793">
    <property type="component" value="Unassembled WGS sequence"/>
</dbReference>